<evidence type="ECO:0000313" key="1">
    <source>
        <dbReference type="Proteomes" id="UP000694843"/>
    </source>
</evidence>
<protein>
    <submittedName>
        <fullName evidence="2">Uncharacterized protein LOC108673213</fullName>
    </submittedName>
</protein>
<reference evidence="2" key="1">
    <citation type="submission" date="2025-08" db="UniProtKB">
        <authorList>
            <consortium name="RefSeq"/>
        </authorList>
    </citation>
    <scope>IDENTIFICATION</scope>
    <source>
        <tissue evidence="2">Whole organism</tissue>
    </source>
</reference>
<accession>A0A979FI48</accession>
<dbReference type="RefSeq" id="XP_047735984.1">
    <property type="nucleotide sequence ID" value="XM_047880028.1"/>
</dbReference>
<dbReference type="AlphaFoldDB" id="A0A979FI48"/>
<keyword evidence="1" id="KW-1185">Reference proteome</keyword>
<organism evidence="1 2">
    <name type="scientific">Hyalella azteca</name>
    <name type="common">Amphipod</name>
    <dbReference type="NCBI Taxonomy" id="294128"/>
    <lineage>
        <taxon>Eukaryota</taxon>
        <taxon>Metazoa</taxon>
        <taxon>Ecdysozoa</taxon>
        <taxon>Arthropoda</taxon>
        <taxon>Crustacea</taxon>
        <taxon>Multicrustacea</taxon>
        <taxon>Malacostraca</taxon>
        <taxon>Eumalacostraca</taxon>
        <taxon>Peracarida</taxon>
        <taxon>Amphipoda</taxon>
        <taxon>Senticaudata</taxon>
        <taxon>Talitrida</taxon>
        <taxon>Talitroidea</taxon>
        <taxon>Hyalellidae</taxon>
        <taxon>Hyalella</taxon>
    </lineage>
</organism>
<dbReference type="Proteomes" id="UP000694843">
    <property type="component" value="Unplaced"/>
</dbReference>
<proteinExistence type="predicted"/>
<name>A0A979FI48_HYAAZ</name>
<dbReference type="KEGG" id="hazt:108673213"/>
<dbReference type="OrthoDB" id="10670737at2759"/>
<gene>
    <name evidence="2" type="primary">LOC108673213</name>
</gene>
<dbReference type="GeneID" id="108673213"/>
<sequence>MEDLAWGREEGTPDLLTEAFKRLVDQNLQGAVLLREELMLETCLRGDATARLRVCEQTLQRQPDAAGLQMQQLLHRLQECHARQQPLHECLMSLEALARIRPPTTADAATLTTPHAGTPLLALPLPALHRLVGLGLTSWTAISSCLPQHPSVTKSLLQEVLTTITALPVPAGTQGHQHAIAKGSATTPLQMHGTATKSATCPPLRIDGSDTKSATFLSLQMHGSATKSASVEAPVELCLALIGAAFGTPALPNPRLQNLAKKILQILTIKIFKFVLKLCDPVDGSDLAKGDPAIIVPQANVDKTINDRPVDESSDRTLIEPTQWEDCALVQFYDLLLQGVDQVIYCCRG</sequence>
<evidence type="ECO:0000313" key="2">
    <source>
        <dbReference type="RefSeq" id="XP_047735984.1"/>
    </source>
</evidence>